<dbReference type="Gene3D" id="1.25.10.10">
    <property type="entry name" value="Leucine-rich Repeat Variant"/>
    <property type="match status" value="1"/>
</dbReference>
<dbReference type="Proteomes" id="UP001605036">
    <property type="component" value="Unassembled WGS sequence"/>
</dbReference>
<sequence>MATTLCAFSRESTPPYLPSYLLSNQIVIHVEREGEKVTGGTGGAVSSPPPASSTLRRRTSTKPAAAVHKMEIVESKAKDQTRTWNAPSLQILPYTHHLVTEKVVSRLLYAVQLLSAMMSIGLAVWRLMDQHFSYNPHDRENSDQDNHDQTSPDQDNHCPLNSKPSNITVSMNVFYILSVAEAGMFLAERTYWEYKIRVKELLQTVNKKADLGRIWWRVSISKPGDIVSKPRGGKFAADCLRRLGKTPGIIERLVEMLSWNSKQEQALLSEVVAIICRLVVYNRNSSRIVAIPGSIEGITNLLLQQEWPNPKDKNYSRQLRPYLELRVNGLRILKSLCKDHKNSLRISDAKGLLFILIFFIEVRNHTAFQEFSNDKKDPDHEKEFFQYRIKKQKKSLQIIQLLAAAPNTSGGILRSRIAAVVLGLKNLRDVIEFGDSQPELQRLSVEILFQLAMDPDVRKTIGATGGIIRNLYDLLASYDEAPSSKTSSRPSNASQVPNLSEKSLKELQLASEMAGKTLSRIVLQNEKNCLKLVYMKSEQGEPFLKFMIKFIAEPLQKAEDAFNEEISSCRAEILRSVMNDVDEKMKMQVAEDSARVVLQLI</sequence>
<comment type="caution">
    <text evidence="2">The sequence shown here is derived from an EMBL/GenBank/DDBJ whole genome shotgun (WGS) entry which is preliminary data.</text>
</comment>
<evidence type="ECO:0000313" key="2">
    <source>
        <dbReference type="EMBL" id="KAL2612878.1"/>
    </source>
</evidence>
<gene>
    <name evidence="2" type="ORF">R1flu_024570</name>
</gene>
<dbReference type="InterPro" id="IPR011989">
    <property type="entry name" value="ARM-like"/>
</dbReference>
<keyword evidence="3" id="KW-1185">Reference proteome</keyword>
<dbReference type="PANTHER" id="PTHR33115">
    <property type="entry name" value="ARM REPEAT SUPERFAMILY PROTEIN"/>
    <property type="match status" value="1"/>
</dbReference>
<accession>A0ABD1XV90</accession>
<feature type="compositionally biased region" description="Basic and acidic residues" evidence="1">
    <location>
        <begin position="136"/>
        <end position="156"/>
    </location>
</feature>
<feature type="region of interest" description="Disordered" evidence="1">
    <location>
        <begin position="136"/>
        <end position="162"/>
    </location>
</feature>
<protein>
    <submittedName>
        <fullName evidence="2">Uncharacterized protein</fullName>
    </submittedName>
</protein>
<dbReference type="InterPro" id="IPR016024">
    <property type="entry name" value="ARM-type_fold"/>
</dbReference>
<feature type="region of interest" description="Disordered" evidence="1">
    <location>
        <begin position="37"/>
        <end position="65"/>
    </location>
</feature>
<organism evidence="2 3">
    <name type="scientific">Riccia fluitans</name>
    <dbReference type="NCBI Taxonomy" id="41844"/>
    <lineage>
        <taxon>Eukaryota</taxon>
        <taxon>Viridiplantae</taxon>
        <taxon>Streptophyta</taxon>
        <taxon>Embryophyta</taxon>
        <taxon>Marchantiophyta</taxon>
        <taxon>Marchantiopsida</taxon>
        <taxon>Marchantiidae</taxon>
        <taxon>Marchantiales</taxon>
        <taxon>Ricciaceae</taxon>
        <taxon>Riccia</taxon>
    </lineage>
</organism>
<dbReference type="AlphaFoldDB" id="A0ABD1XV90"/>
<dbReference type="EMBL" id="JBHFFA010000007">
    <property type="protein sequence ID" value="KAL2612878.1"/>
    <property type="molecule type" value="Genomic_DNA"/>
</dbReference>
<reference evidence="2 3" key="1">
    <citation type="submission" date="2024-09" db="EMBL/GenBank/DDBJ databases">
        <title>Chromosome-scale assembly of Riccia fluitans.</title>
        <authorList>
            <person name="Paukszto L."/>
            <person name="Sawicki J."/>
            <person name="Karawczyk K."/>
            <person name="Piernik-Szablinska J."/>
            <person name="Szczecinska M."/>
            <person name="Mazdziarz M."/>
        </authorList>
    </citation>
    <scope>NUCLEOTIDE SEQUENCE [LARGE SCALE GENOMIC DNA]</scope>
    <source>
        <strain evidence="2">Rf_01</strain>
        <tissue evidence="2">Aerial parts of the thallus</tissue>
    </source>
</reference>
<proteinExistence type="predicted"/>
<evidence type="ECO:0000256" key="1">
    <source>
        <dbReference type="SAM" id="MobiDB-lite"/>
    </source>
</evidence>
<evidence type="ECO:0000313" key="3">
    <source>
        <dbReference type="Proteomes" id="UP001605036"/>
    </source>
</evidence>
<dbReference type="SUPFAM" id="SSF48371">
    <property type="entry name" value="ARM repeat"/>
    <property type="match status" value="1"/>
</dbReference>
<name>A0ABD1XV90_9MARC</name>
<dbReference type="PANTHER" id="PTHR33115:SF50">
    <property type="entry name" value="ARM REPEAT SUPERFAMILY PROTEIN"/>
    <property type="match status" value="1"/>
</dbReference>